<dbReference type="AlphaFoldDB" id="A0A455U3I2"/>
<dbReference type="CDD" id="cd20292">
    <property type="entry name" value="cupin_QdtA-like"/>
    <property type="match status" value="1"/>
</dbReference>
<dbReference type="InterPro" id="IPR008894">
    <property type="entry name" value="QdtA_cupin_dom"/>
</dbReference>
<reference evidence="2 3" key="1">
    <citation type="journal article" date="2019" name="Microbiol. Resour. Announc.">
        <title>Complete Genome Sequence of Halomonas sulfidaeris Strain Esulfide1 Isolated from a Metal Sulfide Rock at a Depth of 2,200 Meters, Obtained Using Nanopore Sequencing.</title>
        <authorList>
            <person name="Saito M."/>
            <person name="Nishigata A."/>
            <person name="Galipon J."/>
            <person name="Arakawa K."/>
        </authorList>
    </citation>
    <scope>NUCLEOTIDE SEQUENCE [LARGE SCALE GENOMIC DNA]</scope>
    <source>
        <strain evidence="2 3">ATCC BAA-803</strain>
    </source>
</reference>
<feature type="domain" description="Sugar 3,4-ketoisomerase QdtA cupin" evidence="1">
    <location>
        <begin position="36"/>
        <end position="137"/>
    </location>
</feature>
<evidence type="ECO:0000259" key="1">
    <source>
        <dbReference type="Pfam" id="PF05523"/>
    </source>
</evidence>
<dbReference type="EMBL" id="AP019514">
    <property type="protein sequence ID" value="BBI60612.1"/>
    <property type="molecule type" value="Genomic_DNA"/>
</dbReference>
<dbReference type="Proteomes" id="UP000320231">
    <property type="component" value="Chromosome"/>
</dbReference>
<dbReference type="Pfam" id="PF05523">
    <property type="entry name" value="FdtA"/>
    <property type="match status" value="1"/>
</dbReference>
<accession>A0A455U3I2</accession>
<dbReference type="InterPro" id="IPR011051">
    <property type="entry name" value="RmlC_Cupin_sf"/>
</dbReference>
<name>A0A455U3I2_9GAMM</name>
<dbReference type="InterPro" id="IPR014710">
    <property type="entry name" value="RmlC-like_jellyroll"/>
</dbReference>
<dbReference type="SUPFAM" id="SSF51182">
    <property type="entry name" value="RmlC-like cupins"/>
    <property type="match status" value="1"/>
</dbReference>
<evidence type="ECO:0000313" key="2">
    <source>
        <dbReference type="EMBL" id="BBI60612.1"/>
    </source>
</evidence>
<organism evidence="2 3">
    <name type="scientific">Vreelandella sulfidaeris</name>
    <dbReference type="NCBI Taxonomy" id="115553"/>
    <lineage>
        <taxon>Bacteria</taxon>
        <taxon>Pseudomonadati</taxon>
        <taxon>Pseudomonadota</taxon>
        <taxon>Gammaproteobacteria</taxon>
        <taxon>Oceanospirillales</taxon>
        <taxon>Halomonadaceae</taxon>
        <taxon>Vreelandella</taxon>
    </lineage>
</organism>
<sequence length="139" mass="15255">MAKQRAAKAQGQALSKNGYGQYLLKLAGGNIMSGLVKLIDLLSLGDDRGSLVALEANKTVPFDIKRVYYIFGTKAEVARGFHAHKALKQVAVCVTGSCRMVLDNGKHKETVWLDSPTKGLVIEDLVWREMHDFSPTACY</sequence>
<dbReference type="KEGG" id="hsr:HSBAA_19180"/>
<dbReference type="Gene3D" id="2.60.120.10">
    <property type="entry name" value="Jelly Rolls"/>
    <property type="match status" value="1"/>
</dbReference>
<protein>
    <recommendedName>
        <fullName evidence="1">Sugar 3,4-ketoisomerase QdtA cupin domain-containing protein</fullName>
    </recommendedName>
</protein>
<evidence type="ECO:0000313" key="3">
    <source>
        <dbReference type="Proteomes" id="UP000320231"/>
    </source>
</evidence>
<gene>
    <name evidence="2" type="ORF">HSBAA_19180</name>
</gene>
<proteinExistence type="predicted"/>